<proteinExistence type="predicted"/>
<evidence type="ECO:0000313" key="1">
    <source>
        <dbReference type="EnsemblMetazoa" id="OVOC2951.1"/>
    </source>
</evidence>
<reference evidence="1" key="2">
    <citation type="submission" date="2022-06" db="UniProtKB">
        <authorList>
            <consortium name="EnsemblMetazoa"/>
        </authorList>
    </citation>
    <scope>IDENTIFICATION</scope>
</reference>
<keyword evidence="2" id="KW-1185">Reference proteome</keyword>
<accession>A0A8R1XVB0</accession>
<dbReference type="EMBL" id="CMVM020000076">
    <property type="status" value="NOT_ANNOTATED_CDS"/>
    <property type="molecule type" value="Genomic_DNA"/>
</dbReference>
<dbReference type="AlphaFoldDB" id="A0A8R1XVB0"/>
<dbReference type="OMA" id="QREIANT"/>
<protein>
    <submittedName>
        <fullName evidence="1">Uncharacterized protein</fullName>
    </submittedName>
</protein>
<name>A0A8R1XVB0_ONCVO</name>
<sequence>MMRTINIRCNWNNLNERSEDYNVYFNLSTIPVTLTYCAYNQRTKAIKSQIREQLCESLQKCANRSLWKTLSFVITHYSNSLHFSVQATLPPSPKFGKEQKLSVIRESEKQQQIREQREIANTSKEQQKSKRDTATQIDLEAGANSQKLSGFTTVFFGPHPLITDGTLSVKCVQVGDGNIQQLK</sequence>
<dbReference type="Proteomes" id="UP000024404">
    <property type="component" value="Unassembled WGS sequence"/>
</dbReference>
<organism evidence="1 2">
    <name type="scientific">Onchocerca volvulus</name>
    <dbReference type="NCBI Taxonomy" id="6282"/>
    <lineage>
        <taxon>Eukaryota</taxon>
        <taxon>Metazoa</taxon>
        <taxon>Ecdysozoa</taxon>
        <taxon>Nematoda</taxon>
        <taxon>Chromadorea</taxon>
        <taxon>Rhabditida</taxon>
        <taxon>Spirurina</taxon>
        <taxon>Spiruromorpha</taxon>
        <taxon>Filarioidea</taxon>
        <taxon>Onchocercidae</taxon>
        <taxon>Onchocerca</taxon>
    </lineage>
</organism>
<evidence type="ECO:0000313" key="2">
    <source>
        <dbReference type="Proteomes" id="UP000024404"/>
    </source>
</evidence>
<dbReference type="EnsemblMetazoa" id="OVOC2951.1">
    <property type="protein sequence ID" value="OVOC2951.1"/>
    <property type="gene ID" value="WBGene00239760"/>
</dbReference>
<reference evidence="2" key="1">
    <citation type="submission" date="2013-10" db="EMBL/GenBank/DDBJ databases">
        <title>Genome sequencing of Onchocerca volvulus.</title>
        <authorList>
            <person name="Cotton J."/>
            <person name="Tsai J."/>
            <person name="Stanley E."/>
            <person name="Tracey A."/>
            <person name="Holroyd N."/>
            <person name="Lustigman S."/>
            <person name="Berriman M."/>
        </authorList>
    </citation>
    <scope>NUCLEOTIDE SEQUENCE</scope>
</reference>